<evidence type="ECO:0000313" key="9">
    <source>
        <dbReference type="EMBL" id="PON76315.1"/>
    </source>
</evidence>
<reference evidence="10" key="1">
    <citation type="submission" date="2016-06" db="EMBL/GenBank/DDBJ databases">
        <title>Parallel loss of symbiosis genes in relatives of nitrogen-fixing non-legume Parasponia.</title>
        <authorList>
            <person name="Van Velzen R."/>
            <person name="Holmer R."/>
            <person name="Bu F."/>
            <person name="Rutten L."/>
            <person name="Van Zeijl A."/>
            <person name="Liu W."/>
            <person name="Santuari L."/>
            <person name="Cao Q."/>
            <person name="Sharma T."/>
            <person name="Shen D."/>
            <person name="Roswanjaya Y."/>
            <person name="Wardhani T."/>
            <person name="Kalhor M.S."/>
            <person name="Jansen J."/>
            <person name="Van den Hoogen J."/>
            <person name="Gungor B."/>
            <person name="Hartog M."/>
            <person name="Hontelez J."/>
            <person name="Verver J."/>
            <person name="Yang W.-C."/>
            <person name="Schijlen E."/>
            <person name="Repin R."/>
            <person name="Schilthuizen M."/>
            <person name="Schranz E."/>
            <person name="Heidstra R."/>
            <person name="Miyata K."/>
            <person name="Fedorova E."/>
            <person name="Kohlen W."/>
            <person name="Bisseling T."/>
            <person name="Smit S."/>
            <person name="Geurts R."/>
        </authorList>
    </citation>
    <scope>NUCLEOTIDE SEQUENCE [LARGE SCALE GENOMIC DNA]</scope>
    <source>
        <strain evidence="10">cv. WU1-14</strain>
    </source>
</reference>
<comment type="caution">
    <text evidence="9">The sequence shown here is derived from an EMBL/GenBank/DDBJ whole genome shotgun (WGS) entry which is preliminary data.</text>
</comment>
<evidence type="ECO:0000259" key="7">
    <source>
        <dbReference type="Pfam" id="PF13839"/>
    </source>
</evidence>
<feature type="domain" description="Trichome birefringence-like C-terminal" evidence="7">
    <location>
        <begin position="68"/>
        <end position="178"/>
    </location>
</feature>
<dbReference type="GO" id="GO:0005794">
    <property type="term" value="C:Golgi apparatus"/>
    <property type="evidence" value="ECO:0007669"/>
    <property type="project" value="TreeGrafter"/>
</dbReference>
<dbReference type="OrthoDB" id="630188at2759"/>
<keyword evidence="4" id="KW-0735">Signal-anchor</keyword>
<evidence type="ECO:0000256" key="3">
    <source>
        <dbReference type="ARBA" id="ARBA00022692"/>
    </source>
</evidence>
<keyword evidence="3" id="KW-0812">Transmembrane</keyword>
<dbReference type="GO" id="GO:0016413">
    <property type="term" value="F:O-acetyltransferase activity"/>
    <property type="evidence" value="ECO:0007669"/>
    <property type="project" value="InterPro"/>
</dbReference>
<dbReference type="Pfam" id="PF13839">
    <property type="entry name" value="PC-Esterase"/>
    <property type="match status" value="1"/>
</dbReference>
<dbReference type="EMBL" id="JXTB01000019">
    <property type="protein sequence ID" value="PON76315.1"/>
    <property type="molecule type" value="Genomic_DNA"/>
</dbReference>
<evidence type="ECO:0000256" key="2">
    <source>
        <dbReference type="ARBA" id="ARBA00007727"/>
    </source>
</evidence>
<evidence type="ECO:0000256" key="6">
    <source>
        <dbReference type="ARBA" id="ARBA00023136"/>
    </source>
</evidence>
<dbReference type="Proteomes" id="UP000237105">
    <property type="component" value="Unassembled WGS sequence"/>
</dbReference>
<keyword evidence="10" id="KW-1185">Reference proteome</keyword>
<dbReference type="STRING" id="3476.A0A2P5DSP3"/>
<evidence type="ECO:0000256" key="1">
    <source>
        <dbReference type="ARBA" id="ARBA00004167"/>
    </source>
</evidence>
<evidence type="ECO:0000256" key="4">
    <source>
        <dbReference type="ARBA" id="ARBA00022968"/>
    </source>
</evidence>
<feature type="domain" description="Trichome birefringence-like N-terminal" evidence="8">
    <location>
        <begin position="14"/>
        <end position="67"/>
    </location>
</feature>
<comment type="subcellular location">
    <subcellularLocation>
        <location evidence="1">Membrane</location>
        <topology evidence="1">Single-pass membrane protein</topology>
    </subcellularLocation>
</comment>
<protein>
    <submittedName>
        <fullName evidence="9">Trichome birefringence-like family</fullName>
    </submittedName>
</protein>
<dbReference type="InterPro" id="IPR026057">
    <property type="entry name" value="TBL_C"/>
</dbReference>
<accession>A0A2P5DSP3</accession>
<dbReference type="PANTHER" id="PTHR32285:SF63">
    <property type="entry name" value="OS01G0880400 PROTEIN"/>
    <property type="match status" value="1"/>
</dbReference>
<dbReference type="InterPro" id="IPR029962">
    <property type="entry name" value="TBL"/>
</dbReference>
<keyword evidence="5" id="KW-1133">Transmembrane helix</keyword>
<evidence type="ECO:0000259" key="8">
    <source>
        <dbReference type="Pfam" id="PF14416"/>
    </source>
</evidence>
<gene>
    <name evidence="9" type="ORF">PanWU01x14_037330</name>
</gene>
<organism evidence="9 10">
    <name type="scientific">Parasponia andersonii</name>
    <name type="common">Sponia andersonii</name>
    <dbReference type="NCBI Taxonomy" id="3476"/>
    <lineage>
        <taxon>Eukaryota</taxon>
        <taxon>Viridiplantae</taxon>
        <taxon>Streptophyta</taxon>
        <taxon>Embryophyta</taxon>
        <taxon>Tracheophyta</taxon>
        <taxon>Spermatophyta</taxon>
        <taxon>Magnoliopsida</taxon>
        <taxon>eudicotyledons</taxon>
        <taxon>Gunneridae</taxon>
        <taxon>Pentapetalae</taxon>
        <taxon>rosids</taxon>
        <taxon>fabids</taxon>
        <taxon>Rosales</taxon>
        <taxon>Cannabaceae</taxon>
        <taxon>Parasponia</taxon>
    </lineage>
</organism>
<comment type="similarity">
    <text evidence="2">Belongs to the PC-esterase family. TBL subfamily.</text>
</comment>
<name>A0A2P5DSP3_PARAD</name>
<dbReference type="GO" id="GO:0016020">
    <property type="term" value="C:membrane"/>
    <property type="evidence" value="ECO:0007669"/>
    <property type="project" value="UniProtKB-SubCell"/>
</dbReference>
<dbReference type="Pfam" id="PF14416">
    <property type="entry name" value="PMR5N"/>
    <property type="match status" value="1"/>
</dbReference>
<proteinExistence type="inferred from homology"/>
<evidence type="ECO:0000256" key="5">
    <source>
        <dbReference type="ARBA" id="ARBA00022989"/>
    </source>
</evidence>
<keyword evidence="6" id="KW-0472">Membrane</keyword>
<dbReference type="PANTHER" id="PTHR32285">
    <property type="entry name" value="PROTEIN TRICHOME BIREFRINGENCE-LIKE 9-RELATED"/>
    <property type="match status" value="1"/>
</dbReference>
<sequence length="181" mass="21071">MDIYEISKPSNSIEQCNVFEGKWIPDEIYPWYNASQCPFAGSGFNCMANGRGDRGYTKWRWKPRNCEIPRFSAREILEKLRGKRVVFAGDSLSRTQWESLICMLMIGVDDKRSVYEVNGKKITKQKTFGCTPGSVPRRSPKRVKSTLRLDQLDDISREWIDSDDLIFNSGHWWTPTKLFEM</sequence>
<dbReference type="InterPro" id="IPR025846">
    <property type="entry name" value="TBL_N"/>
</dbReference>
<dbReference type="AlphaFoldDB" id="A0A2P5DSP3"/>
<evidence type="ECO:0000313" key="10">
    <source>
        <dbReference type="Proteomes" id="UP000237105"/>
    </source>
</evidence>